<dbReference type="GO" id="GO:0016042">
    <property type="term" value="P:lipid catabolic process"/>
    <property type="evidence" value="ECO:0007669"/>
    <property type="project" value="UniProtKB-UniRule"/>
</dbReference>
<dbReference type="EMBL" id="SNXW01000001">
    <property type="protein sequence ID" value="TDP88492.1"/>
    <property type="molecule type" value="Genomic_DNA"/>
</dbReference>
<dbReference type="AlphaFoldDB" id="A0A4R6RPD2"/>
<feature type="active site" description="Proton acceptor" evidence="2">
    <location>
        <position position="293"/>
    </location>
</feature>
<comment type="caution">
    <text evidence="6">The sequence shown here is derived from an EMBL/GenBank/DDBJ whole genome shotgun (WGS) entry which is preliminary data.</text>
</comment>
<reference evidence="6 7" key="1">
    <citation type="submission" date="2019-03" db="EMBL/GenBank/DDBJ databases">
        <title>Genomic Encyclopedia of Type Strains, Phase IV (KMG-IV): sequencing the most valuable type-strain genomes for metagenomic binning, comparative biology and taxonomic classification.</title>
        <authorList>
            <person name="Goeker M."/>
        </authorList>
    </citation>
    <scope>NUCLEOTIDE SEQUENCE [LARGE SCALE GENOMIC DNA]</scope>
    <source>
        <strain evidence="6 7">DSM 11901</strain>
    </source>
</reference>
<proteinExistence type="predicted"/>
<feature type="signal peptide" evidence="4">
    <location>
        <begin position="1"/>
        <end position="33"/>
    </location>
</feature>
<protein>
    <submittedName>
        <fullName evidence="6">NTE family protein</fullName>
    </submittedName>
</protein>
<dbReference type="Proteomes" id="UP000294593">
    <property type="component" value="Unassembled WGS sequence"/>
</dbReference>
<keyword evidence="4" id="KW-0732">Signal</keyword>
<dbReference type="PROSITE" id="PS51635">
    <property type="entry name" value="PNPLA"/>
    <property type="match status" value="1"/>
</dbReference>
<name>A0A4R6RPD2_9BURK</name>
<dbReference type="InterPro" id="IPR002641">
    <property type="entry name" value="PNPLA_dom"/>
</dbReference>
<gene>
    <name evidence="6" type="ORF">EV672_101643</name>
</gene>
<feature type="domain" description="PNPLA" evidence="5">
    <location>
        <begin position="68"/>
        <end position="306"/>
    </location>
</feature>
<evidence type="ECO:0000256" key="1">
    <source>
        <dbReference type="ARBA" id="ARBA00023098"/>
    </source>
</evidence>
<keyword evidence="2" id="KW-0378">Hydrolase</keyword>
<dbReference type="SUPFAM" id="SSF52151">
    <property type="entry name" value="FabD/lysophospholipase-like"/>
    <property type="match status" value="1"/>
</dbReference>
<feature type="region of interest" description="Disordered" evidence="3">
    <location>
        <begin position="483"/>
        <end position="503"/>
    </location>
</feature>
<evidence type="ECO:0000259" key="5">
    <source>
        <dbReference type="PROSITE" id="PS51635"/>
    </source>
</evidence>
<dbReference type="InterPro" id="IPR016035">
    <property type="entry name" value="Acyl_Trfase/lysoPLipase"/>
</dbReference>
<evidence type="ECO:0000256" key="3">
    <source>
        <dbReference type="SAM" id="MobiDB-lite"/>
    </source>
</evidence>
<feature type="chain" id="PRO_5020503688" evidence="4">
    <location>
        <begin position="34"/>
        <end position="503"/>
    </location>
</feature>
<feature type="compositionally biased region" description="Polar residues" evidence="3">
    <location>
        <begin position="33"/>
        <end position="47"/>
    </location>
</feature>
<dbReference type="GO" id="GO:0016787">
    <property type="term" value="F:hydrolase activity"/>
    <property type="evidence" value="ECO:0007669"/>
    <property type="project" value="UniProtKB-UniRule"/>
</dbReference>
<keyword evidence="7" id="KW-1185">Reference proteome</keyword>
<keyword evidence="1 2" id="KW-0443">Lipid metabolism</keyword>
<evidence type="ECO:0000256" key="4">
    <source>
        <dbReference type="SAM" id="SignalP"/>
    </source>
</evidence>
<sequence length="503" mass="54648">MNVPKPSRRRTGPPLTRLLAACALGLITACTSAPENTPRNRGLTESTPPAVARLDPSDTLTETSVMLSFSGGGARAAAFALGALQGLDDLPNGEGGSLLDQVRFITSVSGGSMTAAYFGLHGKAGLPEFRRLALLGDSERTLRTSLFNPRNIWRLLSGGLNDRSTLPTWLDQTVFKGATFAQMSQQGRPVVWINATNLRQRIAFPFHQRAFDALCSDLSSFPVSEAVAASMAVPVVFTPIVLEKHPERCQAPLPDWVDGYGLAFGESMLARSLLQTLHDFRDLGTGRYVKLVDGGLSDNFGLSSIQQSRLLMGTPHAPWSERDATRIRHLLFVVVDGGQQPGGNLNQALDGPSGIDLAMAAIDAAIDTNVRLSHDNFVQLVRRWQDDTVRYRCKLSEEEQRHIRTQQPGWRCDDVQFTVTRLSFGDLAPARAQALNAIPTRLKLPEQDIDALVAAGREAMAHSLTVRYFTARAQGVTDSFWRPAQATTAPTSAPPITNDNAAR</sequence>
<organism evidence="6 7">
    <name type="scientific">Aquabacterium commune</name>
    <dbReference type="NCBI Taxonomy" id="70586"/>
    <lineage>
        <taxon>Bacteria</taxon>
        <taxon>Pseudomonadati</taxon>
        <taxon>Pseudomonadota</taxon>
        <taxon>Betaproteobacteria</taxon>
        <taxon>Burkholderiales</taxon>
        <taxon>Aquabacterium</taxon>
    </lineage>
</organism>
<dbReference type="PROSITE" id="PS51257">
    <property type="entry name" value="PROKAR_LIPOPROTEIN"/>
    <property type="match status" value="1"/>
</dbReference>
<evidence type="ECO:0000313" key="7">
    <source>
        <dbReference type="Proteomes" id="UP000294593"/>
    </source>
</evidence>
<comment type="caution">
    <text evidence="2">Lacks conserved residue(s) required for the propagation of feature annotation.</text>
</comment>
<feature type="short sequence motif" description="DGA/G" evidence="2">
    <location>
        <begin position="293"/>
        <end position="295"/>
    </location>
</feature>
<accession>A0A4R6RPD2</accession>
<dbReference type="Gene3D" id="3.40.1090.10">
    <property type="entry name" value="Cytosolic phospholipase A2 catalytic domain"/>
    <property type="match status" value="2"/>
</dbReference>
<feature type="active site" description="Nucleophile" evidence="2">
    <location>
        <position position="109"/>
    </location>
</feature>
<feature type="compositionally biased region" description="Low complexity" evidence="3">
    <location>
        <begin position="483"/>
        <end position="497"/>
    </location>
</feature>
<evidence type="ECO:0000256" key="2">
    <source>
        <dbReference type="PROSITE-ProRule" id="PRU01161"/>
    </source>
</evidence>
<feature type="region of interest" description="Disordered" evidence="3">
    <location>
        <begin position="33"/>
        <end position="57"/>
    </location>
</feature>
<dbReference type="Pfam" id="PF01734">
    <property type="entry name" value="Patatin"/>
    <property type="match status" value="1"/>
</dbReference>
<evidence type="ECO:0000313" key="6">
    <source>
        <dbReference type="EMBL" id="TDP88492.1"/>
    </source>
</evidence>
<keyword evidence="2" id="KW-0442">Lipid degradation</keyword>